<proteinExistence type="predicted"/>
<dbReference type="PANTHER" id="PTHR30543">
    <property type="entry name" value="CHROMATE REDUCTASE"/>
    <property type="match status" value="1"/>
</dbReference>
<dbReference type="GO" id="GO:0005829">
    <property type="term" value="C:cytosol"/>
    <property type="evidence" value="ECO:0007669"/>
    <property type="project" value="TreeGrafter"/>
</dbReference>
<dbReference type="EMBL" id="LT629746">
    <property type="protein sequence ID" value="SDT14300.1"/>
    <property type="molecule type" value="Genomic_DNA"/>
</dbReference>
<gene>
    <name evidence="3" type="ORF">F7R14_24815</name>
    <name evidence="4" type="ORF">SAMN04490191_3294</name>
</gene>
<dbReference type="RefSeq" id="WP_048397115.1">
    <property type="nucleotide sequence ID" value="NZ_JYLB01000010.1"/>
</dbReference>
<evidence type="ECO:0000313" key="5">
    <source>
        <dbReference type="Proteomes" id="UP000182814"/>
    </source>
</evidence>
<dbReference type="PANTHER" id="PTHR30543:SF31">
    <property type="entry name" value="NADPH-DEPENDENT AZOREDUCTASE AZR"/>
    <property type="match status" value="1"/>
</dbReference>
<dbReference type="InterPro" id="IPR005025">
    <property type="entry name" value="FMN_Rdtase-like_dom"/>
</dbReference>
<dbReference type="Pfam" id="PF03358">
    <property type="entry name" value="FMN_red"/>
    <property type="match status" value="1"/>
</dbReference>
<organism evidence="4 5">
    <name type="scientific">Pseudomonas lini</name>
    <dbReference type="NCBI Taxonomy" id="163011"/>
    <lineage>
        <taxon>Bacteria</taxon>
        <taxon>Pseudomonadati</taxon>
        <taxon>Pseudomonadota</taxon>
        <taxon>Gammaproteobacteria</taxon>
        <taxon>Pseudomonadales</taxon>
        <taxon>Pseudomonadaceae</taxon>
        <taxon>Pseudomonas</taxon>
    </lineage>
</organism>
<dbReference type="SUPFAM" id="SSF52218">
    <property type="entry name" value="Flavoproteins"/>
    <property type="match status" value="1"/>
</dbReference>
<dbReference type="InterPro" id="IPR029039">
    <property type="entry name" value="Flavoprotein-like_sf"/>
</dbReference>
<keyword evidence="1" id="KW-0288">FMN</keyword>
<sequence>MSRHIVLLSGSNRSNSQSVKVARYLRDRLEKLELCDSSELIDLASSRLPLWPEEDTGRVWNAQQSILKKATALIVISPEWNGMACPALKNFFLYAGLGELGHKPALLVGVSAGLGGAYPIAELRASSYKNSRIMYLPEQLIIRNVESMLNSEEPSDESDSRIRARADWALQILGQYDAALRTLRSAIEHPPEFSTGM</sequence>
<dbReference type="AlphaFoldDB" id="A0A0J6H464"/>
<evidence type="ECO:0000256" key="1">
    <source>
        <dbReference type="ARBA" id="ARBA00022643"/>
    </source>
</evidence>
<evidence type="ECO:0000313" key="4">
    <source>
        <dbReference type="EMBL" id="SDT14300.1"/>
    </source>
</evidence>
<protein>
    <submittedName>
        <fullName evidence="4">NAD(P)H-dependent FMN reductase</fullName>
    </submittedName>
    <submittedName>
        <fullName evidence="3">NAD(P)H-dependent oxidoreductase</fullName>
    </submittedName>
</protein>
<dbReference type="GO" id="GO:0010181">
    <property type="term" value="F:FMN binding"/>
    <property type="evidence" value="ECO:0007669"/>
    <property type="project" value="TreeGrafter"/>
</dbReference>
<keyword evidence="1" id="KW-0285">Flavoprotein</keyword>
<keyword evidence="5" id="KW-1185">Reference proteome</keyword>
<dbReference type="EMBL" id="VZPO01000011">
    <property type="protein sequence ID" value="KAB0500543.1"/>
    <property type="molecule type" value="Genomic_DNA"/>
</dbReference>
<dbReference type="Proteomes" id="UP000182814">
    <property type="component" value="Chromosome I"/>
</dbReference>
<dbReference type="Proteomes" id="UP000434925">
    <property type="component" value="Unassembled WGS sequence"/>
</dbReference>
<dbReference type="GO" id="GO:0016655">
    <property type="term" value="F:oxidoreductase activity, acting on NAD(P)H, quinone or similar compound as acceptor"/>
    <property type="evidence" value="ECO:0007669"/>
    <property type="project" value="UniProtKB-ARBA"/>
</dbReference>
<feature type="domain" description="NADPH-dependent FMN reductase-like" evidence="2">
    <location>
        <begin position="5"/>
        <end position="144"/>
    </location>
</feature>
<accession>A0A0J6H464</accession>
<name>A0A0J6H464_9PSED</name>
<evidence type="ECO:0000313" key="6">
    <source>
        <dbReference type="Proteomes" id="UP000434925"/>
    </source>
</evidence>
<reference evidence="3 6" key="3">
    <citation type="submission" date="2019-09" db="EMBL/GenBank/DDBJ databases">
        <title>Draft genome sequences of 48 bacterial type strains from the CCUG.</title>
        <authorList>
            <person name="Tunovic T."/>
            <person name="Pineiro-Iglesias B."/>
            <person name="Unosson C."/>
            <person name="Inganas E."/>
            <person name="Ohlen M."/>
            <person name="Cardew S."/>
            <person name="Jensie-Markopoulos S."/>
            <person name="Salva-Serra F."/>
            <person name="Jaen-Luchoro D."/>
            <person name="Karlsson R."/>
            <person name="Svensson-Stadler L."/>
            <person name="Chun J."/>
            <person name="Moore E."/>
        </authorList>
    </citation>
    <scope>NUCLEOTIDE SEQUENCE [LARGE SCALE GENOMIC DNA]</scope>
    <source>
        <strain evidence="3 6">CCUG 51522</strain>
    </source>
</reference>
<dbReference type="InterPro" id="IPR050712">
    <property type="entry name" value="NAD(P)H-dep_reductase"/>
</dbReference>
<dbReference type="Gene3D" id="3.40.50.360">
    <property type="match status" value="1"/>
</dbReference>
<reference evidence="4" key="1">
    <citation type="submission" date="2016-10" db="EMBL/GenBank/DDBJ databases">
        <authorList>
            <person name="de Groot N.N."/>
        </authorList>
    </citation>
    <scope>NUCLEOTIDE SEQUENCE [LARGE SCALE GENOMIC DNA]</scope>
    <source>
        <strain evidence="4">BS3782</strain>
    </source>
</reference>
<evidence type="ECO:0000313" key="3">
    <source>
        <dbReference type="EMBL" id="KAB0500543.1"/>
    </source>
</evidence>
<reference evidence="5" key="2">
    <citation type="submission" date="2016-10" db="EMBL/GenBank/DDBJ databases">
        <authorList>
            <person name="Varghese N."/>
            <person name="Submissions S."/>
        </authorList>
    </citation>
    <scope>NUCLEOTIDE SEQUENCE [LARGE SCALE GENOMIC DNA]</scope>
    <source>
        <strain evidence="5">BS3782</strain>
    </source>
</reference>
<dbReference type="PATRIC" id="fig|163011.3.peg.134"/>
<evidence type="ECO:0000259" key="2">
    <source>
        <dbReference type="Pfam" id="PF03358"/>
    </source>
</evidence>